<dbReference type="OrthoDB" id="10004862at2759"/>
<evidence type="ECO:0000313" key="3">
    <source>
        <dbReference type="Proteomes" id="UP001151582"/>
    </source>
</evidence>
<name>A0A9W8AY36_9FUNG</name>
<dbReference type="AlphaFoldDB" id="A0A9W8AY36"/>
<evidence type="ECO:0000256" key="1">
    <source>
        <dbReference type="ARBA" id="ARBA00023002"/>
    </source>
</evidence>
<gene>
    <name evidence="2" type="ORF">H4R34_004540</name>
</gene>
<dbReference type="PANTHER" id="PTHR35870:SF1">
    <property type="entry name" value="PROTEIN, PUTATIVE (AFU_ORTHOLOGUE AFUA_5G03330)-RELATED"/>
    <property type="match status" value="1"/>
</dbReference>
<dbReference type="Proteomes" id="UP001151582">
    <property type="component" value="Unassembled WGS sequence"/>
</dbReference>
<protein>
    <recommendedName>
        <fullName evidence="4">DUF4243 domain-containing protein</fullName>
    </recommendedName>
</protein>
<dbReference type="InterPro" id="IPR025337">
    <property type="entry name" value="Questin_oxidase-like"/>
</dbReference>
<accession>A0A9W8AY36</accession>
<sequence length="404" mass="46374">MAQTMADWTRQLLKTHEFTSNGAVLPESISHLQGLLAKNHRYSMIHGEYRTNHMVHHLYSLLVLGAPPARLDEVYTFTHGYLEPMPPSAEAITDENWEAHIGNHATYPDYLDYFDHKVTTLGLETTFQRYFPRLIPGLTAAVGHPLIHTGYAMEFRHPQVLAEALAYACSWYQDPGDLFDPPADLLLHNRYSDPLDIFTVLENDSSLTTDLYQYGTIHKRLHRLLESPENTKAKALVNAWDIGTTEAARLNSVRRLMRAITFEYAAQRHVDQLDFFIVHAVTSMFATQTLVPLLQPSDQDRLLRVQLYYALLVYLAQGRETFSQEVLDKYELPARFQALDQAHLDQAVHREAIGNGDVHAVKAVRALQAFTKLDPEFRASYTKAAIMTLDRVKDRWDWRYLHND</sequence>
<keyword evidence="1" id="KW-0560">Oxidoreductase</keyword>
<proteinExistence type="predicted"/>
<evidence type="ECO:0008006" key="4">
    <source>
        <dbReference type="Google" id="ProtNLM"/>
    </source>
</evidence>
<comment type="caution">
    <text evidence="2">The sequence shown here is derived from an EMBL/GenBank/DDBJ whole genome shotgun (WGS) entry which is preliminary data.</text>
</comment>
<keyword evidence="3" id="KW-1185">Reference proteome</keyword>
<organism evidence="2 3">
    <name type="scientific">Dimargaris verticillata</name>
    <dbReference type="NCBI Taxonomy" id="2761393"/>
    <lineage>
        <taxon>Eukaryota</taxon>
        <taxon>Fungi</taxon>
        <taxon>Fungi incertae sedis</taxon>
        <taxon>Zoopagomycota</taxon>
        <taxon>Kickxellomycotina</taxon>
        <taxon>Dimargaritomycetes</taxon>
        <taxon>Dimargaritales</taxon>
        <taxon>Dimargaritaceae</taxon>
        <taxon>Dimargaris</taxon>
    </lineage>
</organism>
<dbReference type="PANTHER" id="PTHR35870">
    <property type="entry name" value="PROTEIN, PUTATIVE (AFU_ORTHOLOGUE AFUA_5G03330)-RELATED"/>
    <property type="match status" value="1"/>
</dbReference>
<dbReference type="EMBL" id="JANBQB010000592">
    <property type="protein sequence ID" value="KAJ1974908.1"/>
    <property type="molecule type" value="Genomic_DNA"/>
</dbReference>
<dbReference type="Pfam" id="PF14027">
    <property type="entry name" value="Questin_oxidase"/>
    <property type="match status" value="1"/>
</dbReference>
<evidence type="ECO:0000313" key="2">
    <source>
        <dbReference type="EMBL" id="KAJ1974908.1"/>
    </source>
</evidence>
<reference evidence="2" key="1">
    <citation type="submission" date="2022-07" db="EMBL/GenBank/DDBJ databases">
        <title>Phylogenomic reconstructions and comparative analyses of Kickxellomycotina fungi.</title>
        <authorList>
            <person name="Reynolds N.K."/>
            <person name="Stajich J.E."/>
            <person name="Barry K."/>
            <person name="Grigoriev I.V."/>
            <person name="Crous P."/>
            <person name="Smith M.E."/>
        </authorList>
    </citation>
    <scope>NUCLEOTIDE SEQUENCE</scope>
    <source>
        <strain evidence="2">RSA 567</strain>
    </source>
</reference>
<dbReference type="GO" id="GO:0016491">
    <property type="term" value="F:oxidoreductase activity"/>
    <property type="evidence" value="ECO:0007669"/>
    <property type="project" value="UniProtKB-KW"/>
</dbReference>